<keyword evidence="3" id="KW-0718">Serine biosynthesis</keyword>
<comment type="catalytic activity">
    <reaction evidence="3">
        <text>O-phospho-L-serine + H2O = L-serine + phosphate</text>
        <dbReference type="Rhea" id="RHEA:21208"/>
        <dbReference type="ChEBI" id="CHEBI:15377"/>
        <dbReference type="ChEBI" id="CHEBI:33384"/>
        <dbReference type="ChEBI" id="CHEBI:43474"/>
        <dbReference type="ChEBI" id="CHEBI:57524"/>
        <dbReference type="EC" id="3.1.3.3"/>
    </reaction>
</comment>
<comment type="function">
    <text evidence="3">Catalyzes the last step of the phosphorylated serine biosynthetic pathway, i.e. dephosphorylation of O-phospho-L-serine to form L-serine.</text>
</comment>
<dbReference type="HAMAP" id="MF_02240">
    <property type="entry name" value="PSP"/>
    <property type="match status" value="1"/>
</dbReference>
<sequence length="262" mass="29679">MVKTVVFDLDDTLLNDRRSILEALRATCQQAASAYNINASELLERVRINAPKVYQTLKSYEFTKQIGINPFEGLWGSFTDVHHHGFRQMRAEVPAYQQFVWKRSLEDLEVSSPNAKFWADTFKAHRRRLPWLFDEAIDTLHDLSQDYQLLLLTNGAPSLQQEKLTMSPILIPYFDHIVISGAFGWGKPEPALFQHTVKLAGVNPEDAVMVGDNLNTDITGASLSGLSSVWLNLRKQEQPTAPVPTKQIYTIGELPEVVRELD</sequence>
<dbReference type="OrthoDB" id="9809962at2"/>
<evidence type="ECO:0000256" key="2">
    <source>
        <dbReference type="ARBA" id="ARBA00022842"/>
    </source>
</evidence>
<dbReference type="Proteomes" id="UP000242310">
    <property type="component" value="Unassembled WGS sequence"/>
</dbReference>
<organism evidence="4 5">
    <name type="scientific">Salsuginibacillus halophilus</name>
    <dbReference type="NCBI Taxonomy" id="517424"/>
    <lineage>
        <taxon>Bacteria</taxon>
        <taxon>Bacillati</taxon>
        <taxon>Bacillota</taxon>
        <taxon>Bacilli</taxon>
        <taxon>Bacillales</taxon>
        <taxon>Bacillaceae</taxon>
        <taxon>Salsuginibacillus</taxon>
    </lineage>
</organism>
<gene>
    <name evidence="4" type="ORF">B0H94_103218</name>
</gene>
<accession>A0A2P8HWS6</accession>
<keyword evidence="1 3" id="KW-0378">Hydrolase</keyword>
<dbReference type="PANTHER" id="PTHR46470:SF3">
    <property type="entry name" value="N-ACYLNEURAMINATE-9-PHOSPHATASE"/>
    <property type="match status" value="1"/>
</dbReference>
<comment type="caution">
    <text evidence="4">The sequence shown here is derived from an EMBL/GenBank/DDBJ whole genome shotgun (WGS) entry which is preliminary data.</text>
</comment>
<dbReference type="PANTHER" id="PTHR46470">
    <property type="entry name" value="N-ACYLNEURAMINATE-9-PHOSPHATASE"/>
    <property type="match status" value="1"/>
</dbReference>
<keyword evidence="3" id="KW-0028">Amino-acid biosynthesis</keyword>
<dbReference type="Gene3D" id="1.20.120.710">
    <property type="entry name" value="Haloacid dehalogenase hydrolase-like domain"/>
    <property type="match status" value="1"/>
</dbReference>
<dbReference type="InterPro" id="IPR023214">
    <property type="entry name" value="HAD_sf"/>
</dbReference>
<reference evidence="4 5" key="1">
    <citation type="submission" date="2018-03" db="EMBL/GenBank/DDBJ databases">
        <title>Genomic Encyclopedia of Type Strains, Phase III (KMG-III): the genomes of soil and plant-associated and newly described type strains.</title>
        <authorList>
            <person name="Whitman W."/>
        </authorList>
    </citation>
    <scope>NUCLEOTIDE SEQUENCE [LARGE SCALE GENOMIC DNA]</scope>
    <source>
        <strain evidence="4 5">CGMCC 1.07653</strain>
    </source>
</reference>
<protein>
    <recommendedName>
        <fullName evidence="3">Phosphoserine phosphatase</fullName>
        <shortName evidence="3">PSP</shortName>
        <ecNumber evidence="3">3.1.3.3</ecNumber>
    </recommendedName>
</protein>
<dbReference type="InterPro" id="IPR044266">
    <property type="entry name" value="PSP_YsaA"/>
</dbReference>
<dbReference type="EC" id="3.1.3.3" evidence="3"/>
<comment type="catalytic activity">
    <reaction evidence="3">
        <text>O-phospho-D-serine + H2O = D-serine + phosphate</text>
        <dbReference type="Rhea" id="RHEA:24873"/>
        <dbReference type="ChEBI" id="CHEBI:15377"/>
        <dbReference type="ChEBI" id="CHEBI:35247"/>
        <dbReference type="ChEBI" id="CHEBI:43474"/>
        <dbReference type="ChEBI" id="CHEBI:58680"/>
        <dbReference type="EC" id="3.1.3.3"/>
    </reaction>
</comment>
<evidence type="ECO:0000313" key="4">
    <source>
        <dbReference type="EMBL" id="PSL50605.1"/>
    </source>
</evidence>
<evidence type="ECO:0000256" key="1">
    <source>
        <dbReference type="ARBA" id="ARBA00022801"/>
    </source>
</evidence>
<dbReference type="InterPro" id="IPR051400">
    <property type="entry name" value="HAD-like_hydrolase"/>
</dbReference>
<name>A0A2P8HWS6_9BACI</name>
<dbReference type="Pfam" id="PF00702">
    <property type="entry name" value="Hydrolase"/>
    <property type="match status" value="1"/>
</dbReference>
<keyword evidence="3" id="KW-0170">Cobalt</keyword>
<dbReference type="AlphaFoldDB" id="A0A2P8HWS6"/>
<dbReference type="GO" id="GO:0036424">
    <property type="term" value="F:L-phosphoserine phosphatase activity"/>
    <property type="evidence" value="ECO:0007669"/>
    <property type="project" value="UniProtKB-UniRule"/>
</dbReference>
<comment type="cofactor">
    <cofactor evidence="3">
        <name>Mg(2+)</name>
        <dbReference type="ChEBI" id="CHEBI:18420"/>
    </cofactor>
    <cofactor evidence="3">
        <name>Co(2+)</name>
        <dbReference type="ChEBI" id="CHEBI:48828"/>
    </cofactor>
</comment>
<dbReference type="GO" id="GO:0006564">
    <property type="term" value="P:L-serine biosynthetic process"/>
    <property type="evidence" value="ECO:0007669"/>
    <property type="project" value="UniProtKB-UniRule"/>
</dbReference>
<comment type="similarity">
    <text evidence="3">Belongs to the HAD-like hydrolase superfamily.</text>
</comment>
<dbReference type="InterPro" id="IPR006439">
    <property type="entry name" value="HAD-SF_hydro_IA"/>
</dbReference>
<keyword evidence="5" id="KW-1185">Reference proteome</keyword>
<comment type="pathway">
    <text evidence="3">Amino-acid biosynthesis; L-serine biosynthesis; L-serine from 3-phospho-D-glycerate: step 3/3.</text>
</comment>
<dbReference type="Gene3D" id="3.40.50.1000">
    <property type="entry name" value="HAD superfamily/HAD-like"/>
    <property type="match status" value="1"/>
</dbReference>
<dbReference type="InterPro" id="IPR036412">
    <property type="entry name" value="HAD-like_sf"/>
</dbReference>
<dbReference type="RefSeq" id="WP_106587920.1">
    <property type="nucleotide sequence ID" value="NZ_PYAV01000003.1"/>
</dbReference>
<evidence type="ECO:0000256" key="3">
    <source>
        <dbReference type="HAMAP-Rule" id="MF_02240"/>
    </source>
</evidence>
<proteinExistence type="inferred from homology"/>
<dbReference type="SUPFAM" id="SSF56784">
    <property type="entry name" value="HAD-like"/>
    <property type="match status" value="1"/>
</dbReference>
<dbReference type="NCBIfam" id="TIGR01549">
    <property type="entry name" value="HAD-SF-IA-v1"/>
    <property type="match status" value="1"/>
</dbReference>
<evidence type="ECO:0000313" key="5">
    <source>
        <dbReference type="Proteomes" id="UP000242310"/>
    </source>
</evidence>
<keyword evidence="2 3" id="KW-0460">Magnesium</keyword>
<dbReference type="SFLD" id="SFLDS00003">
    <property type="entry name" value="Haloacid_Dehalogenase"/>
    <property type="match status" value="1"/>
</dbReference>
<dbReference type="SFLD" id="SFLDG01129">
    <property type="entry name" value="C1.5:_HAD__Beta-PGM__Phosphata"/>
    <property type="match status" value="1"/>
</dbReference>
<dbReference type="EMBL" id="PYAV01000003">
    <property type="protein sequence ID" value="PSL50605.1"/>
    <property type="molecule type" value="Genomic_DNA"/>
</dbReference>